<feature type="region of interest" description="Disordered" evidence="1">
    <location>
        <begin position="91"/>
        <end position="175"/>
    </location>
</feature>
<protein>
    <submittedName>
        <fullName evidence="2">Uncharacterized protein</fullName>
    </submittedName>
</protein>
<reference evidence="2 3" key="1">
    <citation type="submission" date="2020-08" db="EMBL/GenBank/DDBJ databases">
        <title>Sequencing the genomes of 1000 actinobacteria strains.</title>
        <authorList>
            <person name="Klenk H.-P."/>
        </authorList>
    </citation>
    <scope>NUCLEOTIDE SEQUENCE [LARGE SCALE GENOMIC DNA]</scope>
    <source>
        <strain evidence="2 3">DSM 45084</strain>
    </source>
</reference>
<proteinExistence type="predicted"/>
<gene>
    <name evidence="2" type="ORF">F4559_001095</name>
</gene>
<name>A0A7W7WU24_9PSEU</name>
<comment type="caution">
    <text evidence="2">The sequence shown here is derived from an EMBL/GenBank/DDBJ whole genome shotgun (WGS) entry which is preliminary data.</text>
</comment>
<evidence type="ECO:0000313" key="2">
    <source>
        <dbReference type="EMBL" id="MBB4963736.1"/>
    </source>
</evidence>
<dbReference type="AlphaFoldDB" id="A0A7W7WU24"/>
<keyword evidence="3" id="KW-1185">Reference proteome</keyword>
<evidence type="ECO:0000256" key="1">
    <source>
        <dbReference type="SAM" id="MobiDB-lite"/>
    </source>
</evidence>
<accession>A0A7W7WU24</accession>
<sequence>MTFFPTPDEFYRDPLYLGLSAQAIALWTVAGSWSADRLTDGFVPTAALALFPTIDPAAADELVARGIWKRARGGHQYVDWPRTCSREYVLAKREKERDKKRGQRAANPGAGSRTPSSKPVVSPGDTRGDTPGTHVGSPSGSPRPSSKPVQPVQPNKEQPPSGVVAPTRPRASAGTYIPEDFTATDEMIAWARKETPLVGAAETDQFRDYWLAACGPSAKKRNWLAAWRKWMREAQAKAEAAPVRPHPLVRQRQGLGRVPTTDTGTVTGSRRMDKVLAALEPDDPFLADYLDEPPTNDHLLVIEGGRTA</sequence>
<evidence type="ECO:0000313" key="3">
    <source>
        <dbReference type="Proteomes" id="UP000542674"/>
    </source>
</evidence>
<dbReference type="RefSeq" id="WP_184666485.1">
    <property type="nucleotide sequence ID" value="NZ_BAABAI010000034.1"/>
</dbReference>
<dbReference type="EMBL" id="JACHJS010000001">
    <property type="protein sequence ID" value="MBB4963736.1"/>
    <property type="molecule type" value="Genomic_DNA"/>
</dbReference>
<organism evidence="2 3">
    <name type="scientific">Saccharothrix violaceirubra</name>
    <dbReference type="NCBI Taxonomy" id="413306"/>
    <lineage>
        <taxon>Bacteria</taxon>
        <taxon>Bacillati</taxon>
        <taxon>Actinomycetota</taxon>
        <taxon>Actinomycetes</taxon>
        <taxon>Pseudonocardiales</taxon>
        <taxon>Pseudonocardiaceae</taxon>
        <taxon>Saccharothrix</taxon>
    </lineage>
</organism>
<feature type="compositionally biased region" description="Low complexity" evidence="1">
    <location>
        <begin position="136"/>
        <end position="148"/>
    </location>
</feature>
<dbReference type="Proteomes" id="UP000542674">
    <property type="component" value="Unassembled WGS sequence"/>
</dbReference>